<evidence type="ECO:0000256" key="1">
    <source>
        <dbReference type="ARBA" id="ARBA00005417"/>
    </source>
</evidence>
<dbReference type="RefSeq" id="WP_195170154.1">
    <property type="nucleotide sequence ID" value="NZ_CP062983.1"/>
</dbReference>
<dbReference type="InterPro" id="IPR003439">
    <property type="entry name" value="ABC_transporter-like_ATP-bd"/>
</dbReference>
<accession>A0A7S8E847</accession>
<dbReference type="InterPro" id="IPR003593">
    <property type="entry name" value="AAA+_ATPase"/>
</dbReference>
<evidence type="ECO:0000256" key="3">
    <source>
        <dbReference type="ARBA" id="ARBA00022741"/>
    </source>
</evidence>
<feature type="region of interest" description="Disordered" evidence="6">
    <location>
        <begin position="239"/>
        <end position="260"/>
    </location>
</feature>
<dbReference type="EMBL" id="CP062983">
    <property type="protein sequence ID" value="QPC82085.1"/>
    <property type="molecule type" value="Genomic_DNA"/>
</dbReference>
<dbReference type="PANTHER" id="PTHR43335">
    <property type="entry name" value="ABC TRANSPORTER, ATP-BINDING PROTEIN"/>
    <property type="match status" value="1"/>
</dbReference>
<proteinExistence type="inferred from homology"/>
<evidence type="ECO:0000259" key="7">
    <source>
        <dbReference type="PROSITE" id="PS50893"/>
    </source>
</evidence>
<dbReference type="GO" id="GO:0017004">
    <property type="term" value="P:cytochrome complex assembly"/>
    <property type="evidence" value="ECO:0007669"/>
    <property type="project" value="UniProtKB-KW"/>
</dbReference>
<dbReference type="SMART" id="SM00382">
    <property type="entry name" value="AAA"/>
    <property type="match status" value="1"/>
</dbReference>
<dbReference type="InterPro" id="IPR027417">
    <property type="entry name" value="P-loop_NTPase"/>
</dbReference>
<dbReference type="SUPFAM" id="SSF52540">
    <property type="entry name" value="P-loop containing nucleoside triphosphate hydrolases"/>
    <property type="match status" value="1"/>
</dbReference>
<dbReference type="KEGG" id="pmet:G4Y79_20745"/>
<dbReference type="GO" id="GO:0005524">
    <property type="term" value="F:ATP binding"/>
    <property type="evidence" value="ECO:0007669"/>
    <property type="project" value="UniProtKB-KW"/>
</dbReference>
<dbReference type="PROSITE" id="PS50893">
    <property type="entry name" value="ABC_TRANSPORTER_2"/>
    <property type="match status" value="1"/>
</dbReference>
<feature type="domain" description="ABC transporter" evidence="7">
    <location>
        <begin position="8"/>
        <end position="238"/>
    </location>
</feature>
<evidence type="ECO:0000313" key="8">
    <source>
        <dbReference type="EMBL" id="QPC82085.1"/>
    </source>
</evidence>
<evidence type="ECO:0000256" key="2">
    <source>
        <dbReference type="ARBA" id="ARBA00022448"/>
    </source>
</evidence>
<evidence type="ECO:0000256" key="6">
    <source>
        <dbReference type="SAM" id="MobiDB-lite"/>
    </source>
</evidence>
<keyword evidence="5 8" id="KW-0067">ATP-binding</keyword>
<keyword evidence="2" id="KW-0813">Transport</keyword>
<dbReference type="Pfam" id="PF00005">
    <property type="entry name" value="ABC_tran"/>
    <property type="match status" value="1"/>
</dbReference>
<dbReference type="PANTHER" id="PTHR43335:SF11">
    <property type="entry name" value="ABC TRANSPORTER RELATED"/>
    <property type="match status" value="1"/>
</dbReference>
<dbReference type="Proteomes" id="UP000594468">
    <property type="component" value="Chromosome"/>
</dbReference>
<evidence type="ECO:0000256" key="5">
    <source>
        <dbReference type="ARBA" id="ARBA00022840"/>
    </source>
</evidence>
<dbReference type="AlphaFoldDB" id="A0A7S8E847"/>
<dbReference type="InterPro" id="IPR005895">
    <property type="entry name" value="ABC_transptr_haem_export_CcmA"/>
</dbReference>
<keyword evidence="3" id="KW-0547">Nucleotide-binding</keyword>
<organism evidence="8 9">
    <name type="scientific">Phototrophicus methaneseepsis</name>
    <dbReference type="NCBI Taxonomy" id="2710758"/>
    <lineage>
        <taxon>Bacteria</taxon>
        <taxon>Bacillati</taxon>
        <taxon>Chloroflexota</taxon>
        <taxon>Candidatus Thermofontia</taxon>
        <taxon>Phototrophicales</taxon>
        <taxon>Phototrophicaceae</taxon>
        <taxon>Phototrophicus</taxon>
    </lineage>
</organism>
<dbReference type="GO" id="GO:0016887">
    <property type="term" value="F:ATP hydrolysis activity"/>
    <property type="evidence" value="ECO:0007669"/>
    <property type="project" value="InterPro"/>
</dbReference>
<gene>
    <name evidence="8" type="primary">ccmA</name>
    <name evidence="8" type="ORF">G4Y79_20745</name>
</gene>
<evidence type="ECO:0000256" key="4">
    <source>
        <dbReference type="ARBA" id="ARBA00022748"/>
    </source>
</evidence>
<comment type="similarity">
    <text evidence="1">Belongs to the ABC transporter superfamily.</text>
</comment>
<name>A0A7S8E847_9CHLR</name>
<keyword evidence="9" id="KW-1185">Reference proteome</keyword>
<evidence type="ECO:0000313" key="9">
    <source>
        <dbReference type="Proteomes" id="UP000594468"/>
    </source>
</evidence>
<reference evidence="8 9" key="1">
    <citation type="submission" date="2020-02" db="EMBL/GenBank/DDBJ databases">
        <authorList>
            <person name="Zheng R.K."/>
            <person name="Sun C.M."/>
        </authorList>
    </citation>
    <scope>NUCLEOTIDE SEQUENCE [LARGE SCALE GENOMIC DNA]</scope>
    <source>
        <strain evidence="9">rifampicinis</strain>
    </source>
</reference>
<keyword evidence="4" id="KW-0201">Cytochrome c-type biogenesis</keyword>
<dbReference type="NCBIfam" id="TIGR01189">
    <property type="entry name" value="ccmA"/>
    <property type="match status" value="1"/>
</dbReference>
<sequence>MTETRPVVAIRGLVKAYGFMPVLRQLDLDVMHGECVALLGPNGSGKSTLLKLIAGLTKPTAGTIEVGGWQMPQEAHAVRAQLGMVSHQSLLYGNLTARENLRFFARLYNLPRQGRDARISDLLEQVGLTRRAESLVRTFSRGMQQRLSIARALLPQPHVLLFDEPYSGLDQDAAAMLDEILIQTHRDGQTMLISTHLLERAQHTASRVIILNRGRIALDTPADAIPPNQLAIQYAAATSDAQQASTNTNTESTSQTEQPA</sequence>
<dbReference type="GO" id="GO:0022857">
    <property type="term" value="F:transmembrane transporter activity"/>
    <property type="evidence" value="ECO:0007669"/>
    <property type="project" value="InterPro"/>
</dbReference>
<dbReference type="Gene3D" id="3.40.50.300">
    <property type="entry name" value="P-loop containing nucleotide triphosphate hydrolases"/>
    <property type="match status" value="1"/>
</dbReference>
<protein>
    <submittedName>
        <fullName evidence="8">Heme ABC exporter ATP-binding protein CcmA</fullName>
    </submittedName>
</protein>